<proteinExistence type="predicted"/>
<dbReference type="Proteomes" id="UP001290455">
    <property type="component" value="Unassembled WGS sequence"/>
</dbReference>
<dbReference type="GO" id="GO:0016787">
    <property type="term" value="F:hydrolase activity"/>
    <property type="evidence" value="ECO:0007669"/>
    <property type="project" value="UniProtKB-KW"/>
</dbReference>
<keyword evidence="4" id="KW-1185">Reference proteome</keyword>
<keyword evidence="1" id="KW-1133">Transmembrane helix</keyword>
<evidence type="ECO:0000313" key="3">
    <source>
        <dbReference type="EMBL" id="MDZ5471169.1"/>
    </source>
</evidence>
<accession>A0ABU5IVI9</accession>
<name>A0ABU5IVI9_9BACI</name>
<evidence type="ECO:0000259" key="2">
    <source>
        <dbReference type="Pfam" id="PF02517"/>
    </source>
</evidence>
<dbReference type="RefSeq" id="WP_322445241.1">
    <property type="nucleotide sequence ID" value="NZ_JAXOFX010000002.1"/>
</dbReference>
<evidence type="ECO:0000313" key="4">
    <source>
        <dbReference type="Proteomes" id="UP001290455"/>
    </source>
</evidence>
<evidence type="ECO:0000256" key="1">
    <source>
        <dbReference type="SAM" id="Phobius"/>
    </source>
</evidence>
<feature type="transmembrane region" description="Helical" evidence="1">
    <location>
        <begin position="21"/>
        <end position="40"/>
    </location>
</feature>
<keyword evidence="1" id="KW-0472">Membrane</keyword>
<keyword evidence="1" id="KW-0812">Transmembrane</keyword>
<keyword evidence="3" id="KW-0378">Hydrolase</keyword>
<organism evidence="3 4">
    <name type="scientific">Robertmurraya mangrovi</name>
    <dbReference type="NCBI Taxonomy" id="3098077"/>
    <lineage>
        <taxon>Bacteria</taxon>
        <taxon>Bacillati</taxon>
        <taxon>Bacillota</taxon>
        <taxon>Bacilli</taxon>
        <taxon>Bacillales</taxon>
        <taxon>Bacillaceae</taxon>
        <taxon>Robertmurraya</taxon>
    </lineage>
</organism>
<reference evidence="3 4" key="1">
    <citation type="submission" date="2023-11" db="EMBL/GenBank/DDBJ databases">
        <title>Bacillus jintuensis, isolated from a mudflat on the Beibu Gulf coast.</title>
        <authorList>
            <person name="Li M."/>
        </authorList>
    </citation>
    <scope>NUCLEOTIDE SEQUENCE [LARGE SCALE GENOMIC DNA]</scope>
    <source>
        <strain evidence="3 4">31A1R</strain>
        <plasmid evidence="3">unnamed</plasmid>
    </source>
</reference>
<feature type="transmembrane region" description="Helical" evidence="1">
    <location>
        <begin position="55"/>
        <end position="79"/>
    </location>
</feature>
<keyword evidence="3" id="KW-0614">Plasmid</keyword>
<dbReference type="EMBL" id="JAXOFX010000002">
    <property type="protein sequence ID" value="MDZ5471169.1"/>
    <property type="molecule type" value="Genomic_DNA"/>
</dbReference>
<feature type="transmembrane region" description="Helical" evidence="1">
    <location>
        <begin position="146"/>
        <end position="162"/>
    </location>
</feature>
<comment type="caution">
    <text evidence="3">The sequence shown here is derived from an EMBL/GenBank/DDBJ whole genome shotgun (WGS) entry which is preliminary data.</text>
</comment>
<feature type="transmembrane region" description="Helical" evidence="1">
    <location>
        <begin position="99"/>
        <end position="117"/>
    </location>
</feature>
<dbReference type="EC" id="3.4.-.-" evidence="3"/>
<sequence length="203" mass="23534">MNNKYRELINEISDRELMFHLLATQAILSVVSFVVGIFLFDSYTDFQSLFIWNDIRIIYIGGLVGVLIVLVDIFFMKVLPKSYYDDGGLNEKLFKNKSIIQIAFIAAMVAICEEILFRGVLQTHFGLVITSIIFALVHYRYLFNAFLFINIMALSFLIGFIYMKTENLAVTIFMHFIIDFLLGLKLRYSNRNGLREQEGIIHD</sequence>
<geneLocation type="plasmid" evidence="3">
    <name>unnamed</name>
</geneLocation>
<dbReference type="Pfam" id="PF02517">
    <property type="entry name" value="Rce1-like"/>
    <property type="match status" value="1"/>
</dbReference>
<protein>
    <submittedName>
        <fullName evidence="3">CPBP family intramembrane glutamic endopeptidase</fullName>
        <ecNumber evidence="3">3.4.-.-</ecNumber>
    </submittedName>
</protein>
<feature type="domain" description="CAAX prenyl protease 2/Lysostaphin resistance protein A-like" evidence="2">
    <location>
        <begin position="97"/>
        <end position="181"/>
    </location>
</feature>
<gene>
    <name evidence="3" type="ORF">SM124_05370</name>
</gene>
<dbReference type="InterPro" id="IPR003675">
    <property type="entry name" value="Rce1/LyrA-like_dom"/>
</dbReference>
<feature type="transmembrane region" description="Helical" evidence="1">
    <location>
        <begin position="168"/>
        <end position="186"/>
    </location>
</feature>